<dbReference type="Pfam" id="PF13927">
    <property type="entry name" value="Ig_3"/>
    <property type="match status" value="1"/>
</dbReference>
<dbReference type="Pfam" id="PF07679">
    <property type="entry name" value="I-set"/>
    <property type="match status" value="2"/>
</dbReference>
<dbReference type="GO" id="GO:0098609">
    <property type="term" value="P:cell-cell adhesion"/>
    <property type="evidence" value="ECO:0007669"/>
    <property type="project" value="TreeGrafter"/>
</dbReference>
<dbReference type="AlphaFoldDB" id="A0A6P8YC93"/>
<evidence type="ECO:0000256" key="5">
    <source>
        <dbReference type="SAM" id="Phobius"/>
    </source>
</evidence>
<gene>
    <name evidence="10" type="primary">LOC117640975</name>
</gene>
<dbReference type="SMART" id="SM00406">
    <property type="entry name" value="IGv"/>
    <property type="match status" value="2"/>
</dbReference>
<dbReference type="RefSeq" id="XP_034233936.1">
    <property type="nucleotide sequence ID" value="XM_034378045.1"/>
</dbReference>
<feature type="domain" description="Fibronectin type-III" evidence="8">
    <location>
        <begin position="769"/>
        <end position="859"/>
    </location>
</feature>
<dbReference type="GO" id="GO:0030154">
    <property type="term" value="P:cell differentiation"/>
    <property type="evidence" value="ECO:0007669"/>
    <property type="project" value="UniProtKB-ARBA"/>
</dbReference>
<evidence type="ECO:0000313" key="9">
    <source>
        <dbReference type="Proteomes" id="UP000515158"/>
    </source>
</evidence>
<feature type="region of interest" description="Disordered" evidence="4">
    <location>
        <begin position="1095"/>
        <end position="1141"/>
    </location>
</feature>
<dbReference type="InterPro" id="IPR013106">
    <property type="entry name" value="Ig_V-set"/>
</dbReference>
<dbReference type="PANTHER" id="PTHR44170">
    <property type="entry name" value="PROTEIN SIDEKICK"/>
    <property type="match status" value="1"/>
</dbReference>
<dbReference type="InterPro" id="IPR003599">
    <property type="entry name" value="Ig_sub"/>
</dbReference>
<reference evidence="10" key="1">
    <citation type="submission" date="2025-08" db="UniProtKB">
        <authorList>
            <consortium name="RefSeq"/>
        </authorList>
    </citation>
    <scope>IDENTIFICATION</scope>
    <source>
        <tissue evidence="10">Total insect</tissue>
    </source>
</reference>
<feature type="signal peptide" evidence="6">
    <location>
        <begin position="1"/>
        <end position="19"/>
    </location>
</feature>
<dbReference type="KEGG" id="tpal:117640975"/>
<organism evidence="10">
    <name type="scientific">Thrips palmi</name>
    <name type="common">Melon thrips</name>
    <dbReference type="NCBI Taxonomy" id="161013"/>
    <lineage>
        <taxon>Eukaryota</taxon>
        <taxon>Metazoa</taxon>
        <taxon>Ecdysozoa</taxon>
        <taxon>Arthropoda</taxon>
        <taxon>Hexapoda</taxon>
        <taxon>Insecta</taxon>
        <taxon>Pterygota</taxon>
        <taxon>Neoptera</taxon>
        <taxon>Paraneoptera</taxon>
        <taxon>Thysanoptera</taxon>
        <taxon>Terebrantia</taxon>
        <taxon>Thripoidea</taxon>
        <taxon>Thripidae</taxon>
        <taxon>Thrips</taxon>
    </lineage>
</organism>
<dbReference type="InParanoid" id="A0A6P8YC93"/>
<sequence>MATPLSSLVLLFSIGICAGEGLGAIWGGVGGGAGGSEGLPPVALPVPGPSPHRPPVGPSGIGGPGGSAALFAEEPADVVVRKGANAVLRCSPTPAYASWPLSWSKDGQPLDKLDKGHFVVDRAGNLVVHQVSRSDKYLGKYRCALQGPQGLVVSRAAALTVASLSHAVQGPENITLPSGGTVRFSCAVDSVPTARVTWKKDDKPLLTNSRYVTLSSGVLLISNVTSSDEGSYKCITTNDILKKSRISTDAFLQVHESSAGKQATFLSHTKLVHILQGENVSLECSHSGSSFPTWTAPNASLMNSSSNVTLPGISILTFHNVHESHSGIYNCTFRETLKTFSQSVELQVLVPPTVLEAPESQSYPTARTARFTCAVHGVPYPTITWYKNGAVVNHSAENGRIKLIDNELLLISNSIASDTGFYQCMFHNSVGENWGLAHLYVNSSGLQAPPSNLTCHEHGDDFIIVHWNPPMGDITAYTVHYWPSGSEMEFKEQLAKKNYCAVTALQPYTNYTFAVRSYSRRGASEPNHVTCETKESVPSVAPQVSLSIISATKLNISWIPLEPAKTNGHVTEYKVQWRQVPRSTSKVKEVPAKVLNFTITDLIPESYYEVRVLARTKQGWPKPAVEAKLEWTSVQMPSQTSPDVIIEAPKDLTTATLSSLNDSVDKTIDPPFGLEAEPTSPYTINVTWSAPPLVIVRYYSVMIKEVQSSHKSESGDPVVINCTSQWLEIDELQPNTIYEVTLKAYDKRGHSSPFSEKIESRTFESAPDVVTDVSWELFNSTAVKVMWKGPNSPVKQFNITMVPLDGSAPIYLLVNGSRSSTEVLGIKPFTAYQLTVWGITRGGTSPPSPTQMVFGTSPEVVQAPPGEQFATQSPDVRLVLSASICGSIAFTVLVMALFWHHTINRSSRRGTSISTSPPNSYQPNGTSINGQLPLTSFVVRDPGPYCYPLGVRRVDTEVHDRSSVKDIEEGNVTLLPPGSNPTPIGANIAHQSGEMKDLAKARTSPCWSGVLPRHVFNITENPQCDSPIPSKNLPSRYGHERSISGNSEEMVELLSARPSMSHTYCESEYEDLCGEAGDTTVDSLNITQITEIDQSFQDKSNNNNDIHNSNVSTNSSHSSVNGDQSRRSSSFLGETSEGSNDLTEQQLLVTLSTVPVHHLSTKPFIDVPKVSVVGPNG</sequence>
<feature type="transmembrane region" description="Helical" evidence="5">
    <location>
        <begin position="878"/>
        <end position="899"/>
    </location>
</feature>
<dbReference type="InterPro" id="IPR003598">
    <property type="entry name" value="Ig_sub2"/>
</dbReference>
<dbReference type="InterPro" id="IPR013783">
    <property type="entry name" value="Ig-like_fold"/>
</dbReference>
<evidence type="ECO:0000259" key="7">
    <source>
        <dbReference type="PROSITE" id="PS50835"/>
    </source>
</evidence>
<keyword evidence="3" id="KW-0393">Immunoglobulin domain</keyword>
<dbReference type="Proteomes" id="UP000515158">
    <property type="component" value="Unplaced"/>
</dbReference>
<dbReference type="PANTHER" id="PTHR44170:SF54">
    <property type="entry name" value="FI24025P1"/>
    <property type="match status" value="1"/>
</dbReference>
<protein>
    <submittedName>
        <fullName evidence="10">Immunoglobulin superfamily DCC subclass member 4-like</fullName>
    </submittedName>
</protein>
<keyword evidence="5" id="KW-0812">Transmembrane</keyword>
<dbReference type="Gene3D" id="2.60.40.10">
    <property type="entry name" value="Immunoglobulins"/>
    <property type="match status" value="8"/>
</dbReference>
<keyword evidence="1" id="KW-0677">Repeat</keyword>
<dbReference type="GeneID" id="117640975"/>
<feature type="domain" description="Ig-like" evidence="7">
    <location>
        <begin position="64"/>
        <end position="143"/>
    </location>
</feature>
<dbReference type="SMART" id="SM00409">
    <property type="entry name" value="IG"/>
    <property type="match status" value="4"/>
</dbReference>
<keyword evidence="9" id="KW-1185">Reference proteome</keyword>
<dbReference type="FunFam" id="2.60.40.10:FF:000032">
    <property type="entry name" value="palladin isoform X1"/>
    <property type="match status" value="2"/>
</dbReference>
<dbReference type="SUPFAM" id="SSF48726">
    <property type="entry name" value="Immunoglobulin"/>
    <property type="match status" value="4"/>
</dbReference>
<evidence type="ECO:0000259" key="8">
    <source>
        <dbReference type="PROSITE" id="PS50853"/>
    </source>
</evidence>
<feature type="chain" id="PRO_5027554137" evidence="6">
    <location>
        <begin position="20"/>
        <end position="1177"/>
    </location>
</feature>
<dbReference type="SMART" id="SM00060">
    <property type="entry name" value="FN3"/>
    <property type="match status" value="4"/>
</dbReference>
<feature type="domain" description="Fibronectin type-III" evidence="8">
    <location>
        <begin position="670"/>
        <end position="768"/>
    </location>
</feature>
<dbReference type="InterPro" id="IPR036116">
    <property type="entry name" value="FN3_sf"/>
</dbReference>
<dbReference type="PROSITE" id="PS50853">
    <property type="entry name" value="FN3"/>
    <property type="match status" value="4"/>
</dbReference>
<dbReference type="SUPFAM" id="SSF49265">
    <property type="entry name" value="Fibronectin type III"/>
    <property type="match status" value="2"/>
</dbReference>
<dbReference type="PROSITE" id="PS50835">
    <property type="entry name" value="IG_LIKE"/>
    <property type="match status" value="4"/>
</dbReference>
<keyword evidence="5" id="KW-0472">Membrane</keyword>
<accession>A0A6P8YC93</accession>
<evidence type="ECO:0000256" key="1">
    <source>
        <dbReference type="ARBA" id="ARBA00022737"/>
    </source>
</evidence>
<feature type="domain" description="Fibronectin type-III" evidence="8">
    <location>
        <begin position="449"/>
        <end position="536"/>
    </location>
</feature>
<name>A0A6P8YC93_THRPL</name>
<feature type="domain" description="Fibronectin type-III" evidence="8">
    <location>
        <begin position="538"/>
        <end position="643"/>
    </location>
</feature>
<evidence type="ECO:0000256" key="2">
    <source>
        <dbReference type="ARBA" id="ARBA00023157"/>
    </source>
</evidence>
<dbReference type="InterPro" id="IPR013098">
    <property type="entry name" value="Ig_I-set"/>
</dbReference>
<feature type="domain" description="Ig-like" evidence="7">
    <location>
        <begin position="148"/>
        <end position="247"/>
    </location>
</feature>
<feature type="domain" description="Ig-like" evidence="7">
    <location>
        <begin position="352"/>
        <end position="429"/>
    </location>
</feature>
<dbReference type="GO" id="GO:0009653">
    <property type="term" value="P:anatomical structure morphogenesis"/>
    <property type="evidence" value="ECO:0007669"/>
    <property type="project" value="UniProtKB-ARBA"/>
</dbReference>
<feature type="compositionally biased region" description="Pro residues" evidence="4">
    <location>
        <begin position="42"/>
        <end position="57"/>
    </location>
</feature>
<feature type="compositionally biased region" description="Polar residues" evidence="4">
    <location>
        <begin position="1127"/>
        <end position="1141"/>
    </location>
</feature>
<feature type="region of interest" description="Disordered" evidence="4">
    <location>
        <begin position="908"/>
        <end position="928"/>
    </location>
</feature>
<feature type="region of interest" description="Disordered" evidence="4">
    <location>
        <begin position="40"/>
        <end position="62"/>
    </location>
</feature>
<dbReference type="Pfam" id="PF00041">
    <property type="entry name" value="fn3"/>
    <property type="match status" value="4"/>
</dbReference>
<evidence type="ECO:0000256" key="6">
    <source>
        <dbReference type="SAM" id="SignalP"/>
    </source>
</evidence>
<feature type="domain" description="Ig-like" evidence="7">
    <location>
        <begin position="276"/>
        <end position="341"/>
    </location>
</feature>
<keyword evidence="6" id="KW-0732">Signal</keyword>
<dbReference type="CDD" id="cd00063">
    <property type="entry name" value="FN3"/>
    <property type="match status" value="4"/>
</dbReference>
<dbReference type="SMART" id="SM00408">
    <property type="entry name" value="IGc2"/>
    <property type="match status" value="4"/>
</dbReference>
<keyword evidence="2" id="KW-1015">Disulfide bond</keyword>
<evidence type="ECO:0000256" key="3">
    <source>
        <dbReference type="ARBA" id="ARBA00023319"/>
    </source>
</evidence>
<dbReference type="CDD" id="cd00096">
    <property type="entry name" value="Ig"/>
    <property type="match status" value="1"/>
</dbReference>
<keyword evidence="5" id="KW-1133">Transmembrane helix</keyword>
<evidence type="ECO:0000313" key="10">
    <source>
        <dbReference type="RefSeq" id="XP_034233936.1"/>
    </source>
</evidence>
<dbReference type="InterPro" id="IPR003961">
    <property type="entry name" value="FN3_dom"/>
</dbReference>
<dbReference type="OrthoDB" id="438268at2759"/>
<dbReference type="InterPro" id="IPR007110">
    <property type="entry name" value="Ig-like_dom"/>
</dbReference>
<evidence type="ECO:0000256" key="4">
    <source>
        <dbReference type="SAM" id="MobiDB-lite"/>
    </source>
</evidence>
<dbReference type="InterPro" id="IPR036179">
    <property type="entry name" value="Ig-like_dom_sf"/>
</dbReference>
<feature type="compositionally biased region" description="Polar residues" evidence="4">
    <location>
        <begin position="917"/>
        <end position="928"/>
    </location>
</feature>
<feature type="compositionally biased region" description="Low complexity" evidence="4">
    <location>
        <begin position="1100"/>
        <end position="1121"/>
    </location>
</feature>
<proteinExistence type="predicted"/>